<dbReference type="Proteomes" id="UP001154282">
    <property type="component" value="Unassembled WGS sequence"/>
</dbReference>
<reference evidence="2" key="1">
    <citation type="submission" date="2022-08" db="EMBL/GenBank/DDBJ databases">
        <authorList>
            <person name="Gutierrez-Valencia J."/>
        </authorList>
    </citation>
    <scope>NUCLEOTIDE SEQUENCE</scope>
</reference>
<evidence type="ECO:0000313" key="3">
    <source>
        <dbReference type="Proteomes" id="UP001154282"/>
    </source>
</evidence>
<protein>
    <submittedName>
        <fullName evidence="2">Uncharacterized protein</fullName>
    </submittedName>
</protein>
<proteinExistence type="predicted"/>
<evidence type="ECO:0000313" key="1">
    <source>
        <dbReference type="EMBL" id="CAI0432326.1"/>
    </source>
</evidence>
<keyword evidence="3" id="KW-1185">Reference proteome</keyword>
<gene>
    <name evidence="1" type="ORF">LITE_LOCUS23407</name>
    <name evidence="2" type="ORF">LITE_LOCUS23409</name>
</gene>
<organism evidence="2 3">
    <name type="scientific">Linum tenue</name>
    <dbReference type="NCBI Taxonomy" id="586396"/>
    <lineage>
        <taxon>Eukaryota</taxon>
        <taxon>Viridiplantae</taxon>
        <taxon>Streptophyta</taxon>
        <taxon>Embryophyta</taxon>
        <taxon>Tracheophyta</taxon>
        <taxon>Spermatophyta</taxon>
        <taxon>Magnoliopsida</taxon>
        <taxon>eudicotyledons</taxon>
        <taxon>Gunneridae</taxon>
        <taxon>Pentapetalae</taxon>
        <taxon>rosids</taxon>
        <taxon>fabids</taxon>
        <taxon>Malpighiales</taxon>
        <taxon>Linaceae</taxon>
        <taxon>Linum</taxon>
    </lineage>
</organism>
<sequence length="133" mass="14287">MPFHPLLSPVIHALSFLPPKSSLPLDNGGCFYFIIHPPQASPNSAGVVDDRRPKIGSSSVIQLPPPCSGACSPPDLLRPGEARDGGEGCQGREETACTACGDSGDRRLQVRCTRCRFSRHSKQKFFSGLHPCC</sequence>
<comment type="caution">
    <text evidence="2">The sequence shown here is derived from an EMBL/GenBank/DDBJ whole genome shotgun (WGS) entry which is preliminary data.</text>
</comment>
<evidence type="ECO:0000313" key="2">
    <source>
        <dbReference type="EMBL" id="CAI0432332.1"/>
    </source>
</evidence>
<dbReference type="EMBL" id="CAMGYJ010000006">
    <property type="protein sequence ID" value="CAI0432332.1"/>
    <property type="molecule type" value="Genomic_DNA"/>
</dbReference>
<name>A0AAV0LEK0_9ROSI</name>
<dbReference type="AlphaFoldDB" id="A0AAV0LEK0"/>
<accession>A0AAV0LEK0</accession>
<dbReference type="EMBL" id="CAMGYJ010000006">
    <property type="protein sequence ID" value="CAI0432326.1"/>
    <property type="molecule type" value="Genomic_DNA"/>
</dbReference>